<gene>
    <name evidence="5 7" type="primary">rpmD</name>
    <name evidence="7" type="ORF">TTHT_1400</name>
</gene>
<evidence type="ECO:0000256" key="1">
    <source>
        <dbReference type="ARBA" id="ARBA00007594"/>
    </source>
</evidence>
<keyword evidence="3 5" id="KW-0689">Ribosomal protein</keyword>
<dbReference type="NCBIfam" id="TIGR01308">
    <property type="entry name" value="rpmD_bact"/>
    <property type="match status" value="1"/>
</dbReference>
<evidence type="ECO:0000313" key="8">
    <source>
        <dbReference type="Proteomes" id="UP000595564"/>
    </source>
</evidence>
<evidence type="ECO:0000313" key="7">
    <source>
        <dbReference type="EMBL" id="BBB32912.1"/>
    </source>
</evidence>
<accession>A0A7R6SZM6</accession>
<organism evidence="7 8">
    <name type="scientific">Thermotomaculum hydrothermale</name>
    <dbReference type="NCBI Taxonomy" id="981385"/>
    <lineage>
        <taxon>Bacteria</taxon>
        <taxon>Pseudomonadati</taxon>
        <taxon>Acidobacteriota</taxon>
        <taxon>Holophagae</taxon>
        <taxon>Thermotomaculales</taxon>
        <taxon>Thermotomaculaceae</taxon>
        <taxon>Thermotomaculum</taxon>
    </lineage>
</organism>
<evidence type="ECO:0000256" key="5">
    <source>
        <dbReference type="HAMAP-Rule" id="MF_01371"/>
    </source>
</evidence>
<dbReference type="SUPFAM" id="SSF55129">
    <property type="entry name" value="Ribosomal protein L30p/L7e"/>
    <property type="match status" value="1"/>
</dbReference>
<dbReference type="EMBL" id="AP017470">
    <property type="protein sequence ID" value="BBB32912.1"/>
    <property type="molecule type" value="Genomic_DNA"/>
</dbReference>
<evidence type="ECO:0000256" key="2">
    <source>
        <dbReference type="ARBA" id="ARBA00011838"/>
    </source>
</evidence>
<dbReference type="CDD" id="cd01658">
    <property type="entry name" value="Ribosomal_L30"/>
    <property type="match status" value="1"/>
</dbReference>
<feature type="domain" description="Large ribosomal subunit protein uL30-like ferredoxin-like fold" evidence="6">
    <location>
        <begin position="7"/>
        <end position="56"/>
    </location>
</feature>
<evidence type="ECO:0000259" key="6">
    <source>
        <dbReference type="Pfam" id="PF00327"/>
    </source>
</evidence>
<dbReference type="Gene3D" id="3.30.1390.20">
    <property type="entry name" value="Ribosomal protein L30, ferredoxin-like fold domain"/>
    <property type="match status" value="1"/>
</dbReference>
<dbReference type="Pfam" id="PF00327">
    <property type="entry name" value="Ribosomal_L30"/>
    <property type="match status" value="1"/>
</dbReference>
<dbReference type="GO" id="GO:0022625">
    <property type="term" value="C:cytosolic large ribosomal subunit"/>
    <property type="evidence" value="ECO:0007669"/>
    <property type="project" value="TreeGrafter"/>
</dbReference>
<dbReference type="InterPro" id="IPR016082">
    <property type="entry name" value="Ribosomal_uL30_ferredoxin-like"/>
</dbReference>
<dbReference type="KEGG" id="thyd:TTHT_1400"/>
<dbReference type="RefSeq" id="WP_201327214.1">
    <property type="nucleotide sequence ID" value="NZ_AP017470.1"/>
</dbReference>
<comment type="subunit">
    <text evidence="2 5">Part of the 50S ribosomal subunit.</text>
</comment>
<dbReference type="PANTHER" id="PTHR15892">
    <property type="entry name" value="MITOCHONDRIAL RIBOSOMAL PROTEIN L30"/>
    <property type="match status" value="1"/>
</dbReference>
<dbReference type="HAMAP" id="MF_01371_B">
    <property type="entry name" value="Ribosomal_uL30_B"/>
    <property type="match status" value="1"/>
</dbReference>
<dbReference type="GO" id="GO:0006412">
    <property type="term" value="P:translation"/>
    <property type="evidence" value="ECO:0007669"/>
    <property type="project" value="UniProtKB-UniRule"/>
</dbReference>
<evidence type="ECO:0000256" key="4">
    <source>
        <dbReference type="ARBA" id="ARBA00023274"/>
    </source>
</evidence>
<dbReference type="PIRSF" id="PIRSF002211">
    <property type="entry name" value="Ribosomal_L30_bac-type"/>
    <property type="match status" value="1"/>
</dbReference>
<dbReference type="PANTHER" id="PTHR15892:SF2">
    <property type="entry name" value="LARGE RIBOSOMAL SUBUNIT PROTEIN UL30M"/>
    <property type="match status" value="1"/>
</dbReference>
<dbReference type="InterPro" id="IPR005996">
    <property type="entry name" value="Ribosomal_uL30_bac-type"/>
</dbReference>
<keyword evidence="8" id="KW-1185">Reference proteome</keyword>
<name>A0A7R6SZM6_9BACT</name>
<comment type="similarity">
    <text evidence="1 5">Belongs to the universal ribosomal protein uL30 family.</text>
</comment>
<protein>
    <recommendedName>
        <fullName evidence="5">Large ribosomal subunit protein uL30</fullName>
    </recommendedName>
</protein>
<dbReference type="GO" id="GO:0003735">
    <property type="term" value="F:structural constituent of ribosome"/>
    <property type="evidence" value="ECO:0007669"/>
    <property type="project" value="InterPro"/>
</dbReference>
<proteinExistence type="inferred from homology"/>
<keyword evidence="4 5" id="KW-0687">Ribonucleoprotein</keyword>
<evidence type="ECO:0000256" key="3">
    <source>
        <dbReference type="ARBA" id="ARBA00022980"/>
    </source>
</evidence>
<dbReference type="AlphaFoldDB" id="A0A7R6SZM6"/>
<dbReference type="InterPro" id="IPR036919">
    <property type="entry name" value="Ribo_uL30_ferredoxin-like_sf"/>
</dbReference>
<reference evidence="7 8" key="1">
    <citation type="journal article" date="2012" name="Extremophiles">
        <title>Thermotomaculum hydrothermale gen. nov., sp. nov., a novel heterotrophic thermophile within the phylum Acidobacteria from a deep-sea hydrothermal vent chimney in the Southern Okinawa Trough.</title>
        <authorList>
            <person name="Izumi H."/>
            <person name="Nunoura T."/>
            <person name="Miyazaki M."/>
            <person name="Mino S."/>
            <person name="Toki T."/>
            <person name="Takai K."/>
            <person name="Sako Y."/>
            <person name="Sawabe T."/>
            <person name="Nakagawa S."/>
        </authorList>
    </citation>
    <scope>NUCLEOTIDE SEQUENCE [LARGE SCALE GENOMIC DNA]</scope>
    <source>
        <strain evidence="7 8">AC55</strain>
    </source>
</reference>
<dbReference type="Proteomes" id="UP000595564">
    <property type="component" value="Chromosome"/>
</dbReference>
<sequence>MGKKVLVIKQIRSGIGRPEKHKRILKSLGFRKLNQVRVVDDVPEIRGQINKIPHLVEILEEKEVD</sequence>